<gene>
    <name evidence="1" type="ORF">FPB0191_01103</name>
</gene>
<name>A0A0A7S297_FRIPE</name>
<dbReference type="Proteomes" id="UP000030901">
    <property type="component" value="Chromosome"/>
</dbReference>
<organism evidence="1 2">
    <name type="scientific">Frischella perrara</name>
    <dbReference type="NCBI Taxonomy" id="1267021"/>
    <lineage>
        <taxon>Bacteria</taxon>
        <taxon>Pseudomonadati</taxon>
        <taxon>Pseudomonadota</taxon>
        <taxon>Gammaproteobacteria</taxon>
        <taxon>Orbales</taxon>
        <taxon>Orbaceae</taxon>
        <taxon>Frischella</taxon>
    </lineage>
</organism>
<dbReference type="OrthoDB" id="7022686at2"/>
<keyword evidence="2" id="KW-1185">Reference proteome</keyword>
<evidence type="ECO:0000313" key="1">
    <source>
        <dbReference type="EMBL" id="AJA44927.1"/>
    </source>
</evidence>
<dbReference type="RefSeq" id="WP_039104537.1">
    <property type="nucleotide sequence ID" value="NZ_CP009056.1"/>
</dbReference>
<dbReference type="Gene3D" id="2.160.20.10">
    <property type="entry name" value="Single-stranded right-handed beta-helix, Pectin lyase-like"/>
    <property type="match status" value="1"/>
</dbReference>
<accession>A0A0A7S297</accession>
<protein>
    <submittedName>
        <fullName evidence="1">Chaperone of endosialidase</fullName>
    </submittedName>
</protein>
<dbReference type="AlphaFoldDB" id="A0A0A7S297"/>
<dbReference type="EMBL" id="CP009056">
    <property type="protein sequence ID" value="AJA44927.1"/>
    <property type="molecule type" value="Genomic_DNA"/>
</dbReference>
<proteinExistence type="predicted"/>
<evidence type="ECO:0000313" key="2">
    <source>
        <dbReference type="Proteomes" id="UP000030901"/>
    </source>
</evidence>
<dbReference type="InterPro" id="IPR012334">
    <property type="entry name" value="Pectin_lyas_fold"/>
</dbReference>
<sequence>MVDLNNNSKWENDVYIKQSGDAVKKTHEALANRTEYLKENLEALTEEVKNSVSANALQENLINTSDDKLGDAMIGVKQPFAGAVARTQHDKNTEQLSSADFGALGDGTSNETEIFLLIDSVAANRTIDLLGKTYLVNKMPTKAHYFNGYFLINGTLKKATYKTLIKAWDHEAKISGPGNGLIAIGTNTAKNLPSDQIGHIADNIAMGRDALGAATQSNMNIAIGAQTMSKNTPGAANIAIGSWALTNITGDPSKVSNTTGSRNIAIGALSLHFLEKGYRNVCIGRDAGHSLVDQHDNTSVGYGSLSHGHCTMFVDGKITNQQIPVGGNGNSALGSQAGAYNSENYNVFVGHQAAKYSKNLYASVFVGAGAAGTVQKNTSINGRIISQVESIGTYIQIDTDIIITMPSHNVIVGNYVTLRFTSGEIYNNTTENVCMKVSSIDGNSFTVVSPVELSTRGEVILVNYETDVIDDAANSKFITVVGRGAALSAQQIYNNNTIIGGYSTYSAIAIKEGNTVIGSQGARNAIEIGAHNVILGTNAGAKSTSIGTQNTVVGGYAGEKMVGNGNALFGYSSGGALITGDSNTLIGRDAGYRMVTGETMKTANNVTCIGAYSFVSGSNQVQLGNSETTPYAYQPLQLRSDIRDTTDIRDSDLGIDFILGLRPVRGKWNIREDYLEKSEVQVGTSKNGQPIYETRIKFNKTDYLAKTKKRTRDHEWFIAQEVETLCKKMGVDFSGLHHSLVNGGSDVYSLGYDSFIPPIVKAIQDCWNKITTLENRIKKLESK</sequence>
<dbReference type="KEGG" id="fpp:FPB0191_01103"/>
<reference evidence="1 2" key="1">
    <citation type="journal article" date="2014" name="Appl. Environ. Microbiol.">
        <title>Gut symbionts from distinct hosts exhibit genotoxic activity via divergent colibactin biosynthetic pathways.</title>
        <authorList>
            <person name="Engel P."/>
            <person name="Vizcaino M.I."/>
            <person name="Crawford J.M."/>
        </authorList>
    </citation>
    <scope>NUCLEOTIDE SEQUENCE [LARGE SCALE GENOMIC DNA]</scope>
    <source>
        <strain evidence="1 2">PEB0191</strain>
    </source>
</reference>
<dbReference type="HOGENOM" id="CLU_357802_0_0_6"/>